<evidence type="ECO:0000256" key="2">
    <source>
        <dbReference type="ARBA" id="ARBA00022490"/>
    </source>
</evidence>
<dbReference type="SMART" id="SM00320">
    <property type="entry name" value="WD40"/>
    <property type="match status" value="7"/>
</dbReference>
<evidence type="ECO:0000256" key="4">
    <source>
        <dbReference type="ARBA" id="ARBA00022737"/>
    </source>
</evidence>
<dbReference type="Gene3D" id="1.25.10.10">
    <property type="entry name" value="Leucine-rich Repeat Variant"/>
    <property type="match status" value="1"/>
</dbReference>
<dbReference type="Pfam" id="PF00400">
    <property type="entry name" value="WD40"/>
    <property type="match status" value="6"/>
</dbReference>
<keyword evidence="3 5" id="KW-0853">WD repeat</keyword>
<feature type="domain" description="PFU" evidence="7">
    <location>
        <begin position="365"/>
        <end position="460"/>
    </location>
</feature>
<accession>A0ABR4NHD7</accession>
<dbReference type="PROSITE" id="PS51394">
    <property type="entry name" value="PFU"/>
    <property type="match status" value="1"/>
</dbReference>
<keyword evidence="4" id="KW-0677">Repeat</keyword>
<protein>
    <submittedName>
        <fullName evidence="9">WD repeat protein Lub1</fullName>
    </submittedName>
</protein>
<dbReference type="PANTHER" id="PTHR19849:SF0">
    <property type="entry name" value="PHOSPHOLIPASE A-2-ACTIVATING PROTEIN"/>
    <property type="match status" value="1"/>
</dbReference>
<dbReference type="Pfam" id="PF08324">
    <property type="entry name" value="PUL"/>
    <property type="match status" value="1"/>
</dbReference>
<feature type="region of interest" description="Disordered" evidence="6">
    <location>
        <begin position="475"/>
        <end position="505"/>
    </location>
</feature>
<dbReference type="InterPro" id="IPR036322">
    <property type="entry name" value="WD40_repeat_dom_sf"/>
</dbReference>
<reference evidence="9 10" key="1">
    <citation type="submission" date="2023-09" db="EMBL/GenBank/DDBJ databases">
        <title>Pangenome analysis of Batrachochytrium dendrobatidis and related Chytrids.</title>
        <authorList>
            <person name="Yacoub M.N."/>
            <person name="Stajich J.E."/>
            <person name="James T.Y."/>
        </authorList>
    </citation>
    <scope>NUCLEOTIDE SEQUENCE [LARGE SCALE GENOMIC DNA]</scope>
    <source>
        <strain evidence="9 10">JEL0888</strain>
    </source>
</reference>
<dbReference type="InterPro" id="IPR001680">
    <property type="entry name" value="WD40_rpt"/>
</dbReference>
<evidence type="ECO:0000259" key="7">
    <source>
        <dbReference type="PROSITE" id="PS51394"/>
    </source>
</evidence>
<dbReference type="SUPFAM" id="SSF50978">
    <property type="entry name" value="WD40 repeat-like"/>
    <property type="match status" value="1"/>
</dbReference>
<dbReference type="InterPro" id="IPR038122">
    <property type="entry name" value="PFU_sf"/>
</dbReference>
<organism evidence="9 10">
    <name type="scientific">Polyrhizophydium stewartii</name>
    <dbReference type="NCBI Taxonomy" id="2732419"/>
    <lineage>
        <taxon>Eukaryota</taxon>
        <taxon>Fungi</taxon>
        <taxon>Fungi incertae sedis</taxon>
        <taxon>Chytridiomycota</taxon>
        <taxon>Chytridiomycota incertae sedis</taxon>
        <taxon>Chytridiomycetes</taxon>
        <taxon>Rhizophydiales</taxon>
        <taxon>Rhizophydiales incertae sedis</taxon>
        <taxon>Polyrhizophydium</taxon>
    </lineage>
</organism>
<feature type="repeat" description="WD" evidence="5">
    <location>
        <begin position="150"/>
        <end position="181"/>
    </location>
</feature>
<feature type="repeat" description="WD" evidence="5">
    <location>
        <begin position="189"/>
        <end position="222"/>
    </location>
</feature>
<feature type="repeat" description="WD" evidence="5">
    <location>
        <begin position="17"/>
        <end position="48"/>
    </location>
</feature>
<dbReference type="PROSITE" id="PS51396">
    <property type="entry name" value="PUL"/>
    <property type="match status" value="1"/>
</dbReference>
<dbReference type="InterPro" id="IPR015155">
    <property type="entry name" value="PFU"/>
</dbReference>
<dbReference type="InterPro" id="IPR015943">
    <property type="entry name" value="WD40/YVTN_repeat-like_dom_sf"/>
</dbReference>
<feature type="compositionally biased region" description="Low complexity" evidence="6">
    <location>
        <begin position="492"/>
        <end position="505"/>
    </location>
</feature>
<dbReference type="InterPro" id="IPR011989">
    <property type="entry name" value="ARM-like"/>
</dbReference>
<proteinExistence type="predicted"/>
<feature type="repeat" description="WD" evidence="5">
    <location>
        <begin position="111"/>
        <end position="141"/>
    </location>
</feature>
<comment type="caution">
    <text evidence="9">The sequence shown here is derived from an EMBL/GenBank/DDBJ whole genome shotgun (WGS) entry which is preliminary data.</text>
</comment>
<dbReference type="PRINTS" id="PR00320">
    <property type="entry name" value="GPROTEINBRPT"/>
</dbReference>
<dbReference type="InterPro" id="IPR013535">
    <property type="entry name" value="PUL_dom"/>
</dbReference>
<dbReference type="Gene3D" id="3.10.20.870">
    <property type="entry name" value="PFU (PLAA family ubiquitin binding), C-terminal domain"/>
    <property type="match status" value="1"/>
</dbReference>
<dbReference type="Pfam" id="PF09070">
    <property type="entry name" value="PFU"/>
    <property type="match status" value="1"/>
</dbReference>
<dbReference type="EMBL" id="JADGIZ020000005">
    <property type="protein sequence ID" value="KAL2918869.1"/>
    <property type="molecule type" value="Genomic_DNA"/>
</dbReference>
<keyword evidence="2" id="KW-0963">Cytoplasm</keyword>
<keyword evidence="10" id="KW-1185">Reference proteome</keyword>
<evidence type="ECO:0000313" key="9">
    <source>
        <dbReference type="EMBL" id="KAL2918869.1"/>
    </source>
</evidence>
<evidence type="ECO:0000256" key="6">
    <source>
        <dbReference type="SAM" id="MobiDB-lite"/>
    </source>
</evidence>
<evidence type="ECO:0000256" key="3">
    <source>
        <dbReference type="ARBA" id="ARBA00022574"/>
    </source>
</evidence>
<gene>
    <name evidence="9" type="primary">lub1</name>
    <name evidence="9" type="ORF">HK105_201703</name>
</gene>
<dbReference type="CDD" id="cd00200">
    <property type="entry name" value="WD40"/>
    <property type="match status" value="1"/>
</dbReference>
<dbReference type="PROSITE" id="PS50294">
    <property type="entry name" value="WD_REPEATS_REGION"/>
    <property type="match status" value="2"/>
</dbReference>
<dbReference type="InterPro" id="IPR020472">
    <property type="entry name" value="WD40_PAC1"/>
</dbReference>
<feature type="domain" description="PUL" evidence="8">
    <location>
        <begin position="508"/>
        <end position="785"/>
    </location>
</feature>
<evidence type="ECO:0000256" key="5">
    <source>
        <dbReference type="PROSITE-ProRule" id="PRU00221"/>
    </source>
</evidence>
<feature type="repeat" description="WD" evidence="5">
    <location>
        <begin position="229"/>
        <end position="259"/>
    </location>
</feature>
<dbReference type="Proteomes" id="UP001527925">
    <property type="component" value="Unassembled WGS sequence"/>
</dbReference>
<evidence type="ECO:0000259" key="8">
    <source>
        <dbReference type="PROSITE" id="PS51396"/>
    </source>
</evidence>
<comment type="subcellular location">
    <subcellularLocation>
        <location evidence="1">Cytoplasm</location>
    </subcellularLocation>
</comment>
<dbReference type="Gene3D" id="2.130.10.10">
    <property type="entry name" value="YVTN repeat-like/Quinoprotein amine dehydrogenase"/>
    <property type="match status" value="1"/>
</dbReference>
<name>A0ABR4NHD7_9FUNG</name>
<dbReference type="PANTHER" id="PTHR19849">
    <property type="entry name" value="PHOSPHOLIPASE A-2-ACTIVATING PROTEIN"/>
    <property type="match status" value="1"/>
</dbReference>
<evidence type="ECO:0000313" key="10">
    <source>
        <dbReference type="Proteomes" id="UP001527925"/>
    </source>
</evidence>
<evidence type="ECO:0000256" key="1">
    <source>
        <dbReference type="ARBA" id="ARBA00004496"/>
    </source>
</evidence>
<dbReference type="PROSITE" id="PS50082">
    <property type="entry name" value="WD_REPEATS_2"/>
    <property type="match status" value="5"/>
</dbReference>
<sequence>MATGQPDSAPFQLSCVLHGHSQDVRALAAIDADTIVSASRDRTVIVWQRLASGSPKFVQKAAFSGHSHFVNSVAVARPSSQFQNGLVYSGGSDKIIYGFEPSNTEEAVFTLTGHTDNVCALNVGESGDLISGSWDKTAKVWRNGVEILTLRGHEHAVWSVLVVEQDTYLTASADKTIKLWKGAKCTHTFTGHSDVVRGLTLIPGMGFASVSNDGTIRVWSLSGETIGELHGHTSFVYCVDRLSSSELVSSGEDRTVRVWTENGLKQTLTQPCVSVWCVAAIPNGDIVAGGSDGVVRIFSRAPERRAEADVIKGFDESLAASAIPSNQVGDVNKDKLPGLDALNVMGDKDGQVKMVRVGDIVEAHQWSAAQLQWVKIGEVVDAIGGSRKKMFAGKEYDFVFDVDVQEGAPPLKLPFNTGDNPFQAAQEFIHRNEIPQAYLDQIADFIIKNAGVVTLGEETASSSYADPFTGPSRYVPGGSASRPAAPAPAPISPWSSQPAPAKPQAPAKLIPMKGYSFFKVINFKGVQTKLLQINGELEKSMDYGELALKQDEQKHLERLIAGIEAGKLAGFDAADNKLLTRLAFEWPAASRFPGIDLLRMTVLHTSFPLQAGKDLVGSVLRAADLPVADGADVAKAQETNAMLVVRTLANMFARADLVESLRENAQKIVDSTRGLVRLSGNKNMRVALATLYLNITVLLRSASAGFDDALGVDLIEILCEMLASETDGEALFRELVAAGTLLASSASVREAAKLLDLASAVARMRRGQSDTEPRLRQAEAELAALLAA</sequence>